<feature type="non-terminal residue" evidence="1">
    <location>
        <position position="1"/>
    </location>
</feature>
<dbReference type="PANTHER" id="PTHR36617:SF5">
    <property type="entry name" value="OS05G0421675 PROTEIN"/>
    <property type="match status" value="1"/>
</dbReference>
<organism evidence="1">
    <name type="scientific">Tanacetum cinerariifolium</name>
    <name type="common">Dalmatian daisy</name>
    <name type="synonym">Chrysanthemum cinerariifolium</name>
    <dbReference type="NCBI Taxonomy" id="118510"/>
    <lineage>
        <taxon>Eukaryota</taxon>
        <taxon>Viridiplantae</taxon>
        <taxon>Streptophyta</taxon>
        <taxon>Embryophyta</taxon>
        <taxon>Tracheophyta</taxon>
        <taxon>Spermatophyta</taxon>
        <taxon>Magnoliopsida</taxon>
        <taxon>eudicotyledons</taxon>
        <taxon>Gunneridae</taxon>
        <taxon>Pentapetalae</taxon>
        <taxon>asterids</taxon>
        <taxon>campanulids</taxon>
        <taxon>Asterales</taxon>
        <taxon>Asteraceae</taxon>
        <taxon>Asteroideae</taxon>
        <taxon>Anthemideae</taxon>
        <taxon>Anthemidinae</taxon>
        <taxon>Tanacetum</taxon>
    </lineage>
</organism>
<gene>
    <name evidence="1" type="ORF">Tci_929623</name>
</gene>
<evidence type="ECO:0000313" key="1">
    <source>
        <dbReference type="EMBL" id="GFD57654.1"/>
    </source>
</evidence>
<comment type="caution">
    <text evidence="1">The sequence shown here is derived from an EMBL/GenBank/DDBJ whole genome shotgun (WGS) entry which is preliminary data.</text>
</comment>
<name>A0A699XMG7_TANCI</name>
<feature type="non-terminal residue" evidence="1">
    <location>
        <position position="84"/>
    </location>
</feature>
<protein>
    <recommendedName>
        <fullName evidence="2">RNA-directed DNA polymerase, eukaryota, reverse transcriptase zinc-binding domain protein</fullName>
    </recommendedName>
</protein>
<dbReference type="EMBL" id="BKCJ011843642">
    <property type="protein sequence ID" value="GFD57654.1"/>
    <property type="molecule type" value="Genomic_DNA"/>
</dbReference>
<sequence length="84" mass="9450">GDGNNIFFWPDTWKGEVPFRDAFPRLFALETDKNVRVADKLVAGVVSSFRRSVRGGREQQQWLDLTMILATVSLSSVGDRCTCN</sequence>
<dbReference type="AlphaFoldDB" id="A0A699XMG7"/>
<reference evidence="1" key="1">
    <citation type="journal article" date="2019" name="Sci. Rep.">
        <title>Draft genome of Tanacetum cinerariifolium, the natural source of mosquito coil.</title>
        <authorList>
            <person name="Yamashiro T."/>
            <person name="Shiraishi A."/>
            <person name="Satake H."/>
            <person name="Nakayama K."/>
        </authorList>
    </citation>
    <scope>NUCLEOTIDE SEQUENCE</scope>
</reference>
<accession>A0A699XMG7</accession>
<evidence type="ECO:0008006" key="2">
    <source>
        <dbReference type="Google" id="ProtNLM"/>
    </source>
</evidence>
<dbReference type="PANTHER" id="PTHR36617">
    <property type="entry name" value="PROTEIN, PUTATIVE-RELATED"/>
    <property type="match status" value="1"/>
</dbReference>
<proteinExistence type="predicted"/>